<dbReference type="STRING" id="40578.Xbed_03393"/>
<dbReference type="InterPro" id="IPR024051">
    <property type="entry name" value="AICAR_Tfase_dup_dom_sf"/>
</dbReference>
<evidence type="ECO:0000256" key="3">
    <source>
        <dbReference type="ARBA" id="ARBA00007667"/>
    </source>
</evidence>
<keyword evidence="5 10" id="KW-0658">Purine biosynthesis</keyword>
<dbReference type="GO" id="GO:0003937">
    <property type="term" value="F:IMP cyclohydrolase activity"/>
    <property type="evidence" value="ECO:0007669"/>
    <property type="project" value="UniProtKB-UniRule"/>
</dbReference>
<protein>
    <recommendedName>
        <fullName evidence="10">Bifunctional purine biosynthesis protein PurH</fullName>
    </recommendedName>
    <domain>
        <recommendedName>
            <fullName evidence="10">Phosphoribosylaminoimidazolecarboxamide formyltransferase</fullName>
            <ecNumber evidence="10">2.1.2.3</ecNumber>
        </recommendedName>
        <alternativeName>
            <fullName evidence="10">AICAR transformylase</fullName>
        </alternativeName>
    </domain>
    <domain>
        <recommendedName>
            <fullName evidence="10">IMP cyclohydrolase</fullName>
            <ecNumber evidence="10">3.5.4.10</ecNumber>
        </recommendedName>
        <alternativeName>
            <fullName evidence="10">ATIC</fullName>
        </alternativeName>
        <alternativeName>
            <fullName evidence="10">IMP synthase</fullName>
        </alternativeName>
        <alternativeName>
            <fullName evidence="10">Inosinicase</fullName>
        </alternativeName>
    </domain>
</protein>
<evidence type="ECO:0000256" key="1">
    <source>
        <dbReference type="ARBA" id="ARBA00004844"/>
    </source>
</evidence>
<dbReference type="InterPro" id="IPR011607">
    <property type="entry name" value="MGS-like_dom"/>
</dbReference>
<dbReference type="PANTHER" id="PTHR11692:SF0">
    <property type="entry name" value="BIFUNCTIONAL PURINE BIOSYNTHESIS PROTEIN ATIC"/>
    <property type="match status" value="1"/>
</dbReference>
<evidence type="ECO:0000259" key="11">
    <source>
        <dbReference type="PROSITE" id="PS51855"/>
    </source>
</evidence>
<proteinExistence type="inferred from homology"/>
<evidence type="ECO:0000256" key="6">
    <source>
        <dbReference type="ARBA" id="ARBA00022801"/>
    </source>
</evidence>
<evidence type="ECO:0000313" key="13">
    <source>
        <dbReference type="Proteomes" id="UP000194204"/>
    </source>
</evidence>
<dbReference type="AlphaFoldDB" id="A0A1Y2SG31"/>
<evidence type="ECO:0000256" key="2">
    <source>
        <dbReference type="ARBA" id="ARBA00004954"/>
    </source>
</evidence>
<evidence type="ECO:0000256" key="10">
    <source>
        <dbReference type="HAMAP-Rule" id="MF_00139"/>
    </source>
</evidence>
<comment type="pathway">
    <text evidence="2 10">Purine metabolism; IMP biosynthesis via de novo pathway; 5-formamido-1-(5-phospho-D-ribosyl)imidazole-4-carboxamide from 5-amino-1-(5-phospho-D-ribosyl)imidazole-4-carboxamide (10-formyl THF route): step 1/1.</text>
</comment>
<reference evidence="12 13" key="1">
    <citation type="submission" date="2017-01" db="EMBL/GenBank/DDBJ databases">
        <title>Deconstructing symbiosis and pathogenesis requirements using a combined genomic-metabolomic approach.</title>
        <authorList>
            <person name="Tobias N.J."/>
            <person name="Wolff H."/>
            <person name="Djahanschiri B."/>
            <person name="Ebersberger I."/>
            <person name="Bode H.B."/>
        </authorList>
    </citation>
    <scope>NUCLEOTIDE SEQUENCE [LARGE SCALE GENOMIC DNA]</scope>
    <source>
        <strain evidence="12 13">DSM 4764</strain>
    </source>
</reference>
<comment type="catalytic activity">
    <reaction evidence="9 10">
        <text>IMP + H2O = 5-formamido-1-(5-phospho-D-ribosyl)imidazole-4-carboxamide</text>
        <dbReference type="Rhea" id="RHEA:18445"/>
        <dbReference type="ChEBI" id="CHEBI:15377"/>
        <dbReference type="ChEBI" id="CHEBI:58053"/>
        <dbReference type="ChEBI" id="CHEBI:58467"/>
        <dbReference type="EC" id="3.5.4.10"/>
    </reaction>
</comment>
<dbReference type="SUPFAM" id="SSF53927">
    <property type="entry name" value="Cytidine deaminase-like"/>
    <property type="match status" value="1"/>
</dbReference>
<evidence type="ECO:0000313" key="12">
    <source>
        <dbReference type="EMBL" id="OTA16960.1"/>
    </source>
</evidence>
<dbReference type="UniPathway" id="UPA00074">
    <property type="reaction ID" value="UER00133"/>
</dbReference>
<evidence type="ECO:0000256" key="7">
    <source>
        <dbReference type="ARBA" id="ARBA00023268"/>
    </source>
</evidence>
<gene>
    <name evidence="10" type="primary">purH</name>
    <name evidence="12" type="ORF">Xbed_03393</name>
</gene>
<dbReference type="EMBL" id="MUBK01000038">
    <property type="protein sequence ID" value="OTA16960.1"/>
    <property type="molecule type" value="Genomic_DNA"/>
</dbReference>
<comment type="caution">
    <text evidence="12">The sequence shown here is derived from an EMBL/GenBank/DDBJ whole genome shotgun (WGS) entry which is preliminary data.</text>
</comment>
<accession>A0A1Y2SG31</accession>
<dbReference type="CDD" id="cd01421">
    <property type="entry name" value="IMPCH"/>
    <property type="match status" value="1"/>
</dbReference>
<dbReference type="FunFam" id="3.40.140.20:FF:000001">
    <property type="entry name" value="Bifunctional purine biosynthesis protein PurH"/>
    <property type="match status" value="1"/>
</dbReference>
<dbReference type="GO" id="GO:0005829">
    <property type="term" value="C:cytosol"/>
    <property type="evidence" value="ECO:0007669"/>
    <property type="project" value="TreeGrafter"/>
</dbReference>
<dbReference type="GO" id="GO:0006189">
    <property type="term" value="P:'de novo' IMP biosynthetic process"/>
    <property type="evidence" value="ECO:0007669"/>
    <property type="project" value="UniProtKB-UniRule"/>
</dbReference>
<dbReference type="Pfam" id="PF02142">
    <property type="entry name" value="MGS"/>
    <property type="match status" value="1"/>
</dbReference>
<dbReference type="InterPro" id="IPR036914">
    <property type="entry name" value="MGS-like_dom_sf"/>
</dbReference>
<dbReference type="OrthoDB" id="9802065at2"/>
<organism evidence="12 13">
    <name type="scientific">Xenorhabdus beddingii</name>
    <dbReference type="NCBI Taxonomy" id="40578"/>
    <lineage>
        <taxon>Bacteria</taxon>
        <taxon>Pseudomonadati</taxon>
        <taxon>Pseudomonadota</taxon>
        <taxon>Gammaproteobacteria</taxon>
        <taxon>Enterobacterales</taxon>
        <taxon>Morganellaceae</taxon>
        <taxon>Xenorhabdus</taxon>
    </lineage>
</organism>
<dbReference type="NCBIfam" id="NF002049">
    <property type="entry name" value="PRK00881.1"/>
    <property type="match status" value="1"/>
</dbReference>
<dbReference type="Gene3D" id="3.40.50.1380">
    <property type="entry name" value="Methylglyoxal synthase-like domain"/>
    <property type="match status" value="1"/>
</dbReference>
<dbReference type="EC" id="2.1.2.3" evidence="10"/>
<dbReference type="Proteomes" id="UP000194204">
    <property type="component" value="Unassembled WGS sequence"/>
</dbReference>
<dbReference type="InterPro" id="IPR016193">
    <property type="entry name" value="Cytidine_deaminase-like"/>
</dbReference>
<dbReference type="HAMAP" id="MF_00139">
    <property type="entry name" value="PurH"/>
    <property type="match status" value="1"/>
</dbReference>
<dbReference type="Gene3D" id="3.40.140.20">
    <property type="match status" value="2"/>
</dbReference>
<evidence type="ECO:0000256" key="9">
    <source>
        <dbReference type="ARBA" id="ARBA00050687"/>
    </source>
</evidence>
<evidence type="ECO:0000256" key="8">
    <source>
        <dbReference type="ARBA" id="ARBA00050488"/>
    </source>
</evidence>
<dbReference type="SMART" id="SM00798">
    <property type="entry name" value="AICARFT_IMPCHas"/>
    <property type="match status" value="1"/>
</dbReference>
<name>A0A1Y2SG31_9GAMM</name>
<dbReference type="EC" id="3.5.4.10" evidence="10"/>
<dbReference type="PROSITE" id="PS51855">
    <property type="entry name" value="MGS"/>
    <property type="match status" value="1"/>
</dbReference>
<dbReference type="RefSeq" id="WP_086114020.1">
    <property type="nucleotide sequence ID" value="NZ_CAWNHF010000143.1"/>
</dbReference>
<comment type="catalytic activity">
    <reaction evidence="8 10">
        <text>(6R)-10-formyltetrahydrofolate + 5-amino-1-(5-phospho-beta-D-ribosyl)imidazole-4-carboxamide = 5-formamido-1-(5-phospho-D-ribosyl)imidazole-4-carboxamide + (6S)-5,6,7,8-tetrahydrofolate</text>
        <dbReference type="Rhea" id="RHEA:22192"/>
        <dbReference type="ChEBI" id="CHEBI:57453"/>
        <dbReference type="ChEBI" id="CHEBI:58467"/>
        <dbReference type="ChEBI" id="CHEBI:58475"/>
        <dbReference type="ChEBI" id="CHEBI:195366"/>
        <dbReference type="EC" id="2.1.2.3"/>
    </reaction>
</comment>
<keyword evidence="13" id="KW-1185">Reference proteome</keyword>
<evidence type="ECO:0000256" key="5">
    <source>
        <dbReference type="ARBA" id="ARBA00022755"/>
    </source>
</evidence>
<dbReference type="PANTHER" id="PTHR11692">
    <property type="entry name" value="BIFUNCTIONAL PURINE BIOSYNTHESIS PROTEIN PURH"/>
    <property type="match status" value="1"/>
</dbReference>
<sequence>MQQLRPIRRALLSVSDKAGIIEFAKALSSRGVELLSTGGTARLLDEAGLNVTEVSDYTGFPEMMDGRVKTLHPKVHGGILGRRGQDDDVMAKHQIAPIDMVVVNLYPFAQTVAKPDCSLEDAVENIDIGGPTMVRSAAKNHKDVAIVVNSQDYGKIIEEMDNHQNSLTQSTRFDLAIKAFEHTAGYDSMIANYFGKLVPAYHGDITQPSGRFPRTLNLNFIKKQDMRYGENSHQNAAFYIEEKITEASVATATQLQGKALSYNNIADTDAALECVKAFSEPACVIVKHANPCGVAIGTDINAAYDRAFKTDPTSAFGGIIAFNRELDANTAQAIIERQFVEVIIAPSINEAALPILATKQNVRALVCGEWPSPAASLDFKRVNGGLLVQDRDLGMVTERDLVVVSKRQPTEQEMQDALFCWKVAKFVKSNAIVYAKNNMTIGIGAGQMSRVYSAKIAGIKAADEGLEVQGCAMASDAFFPFRDGIDAAAAVGVSCVIQPGGSIRDDEVIAAADEHGIAMIFTGMRHFRH</sequence>
<dbReference type="SUPFAM" id="SSF52335">
    <property type="entry name" value="Methylglyoxal synthase-like"/>
    <property type="match status" value="1"/>
</dbReference>
<dbReference type="GO" id="GO:0004643">
    <property type="term" value="F:phosphoribosylaminoimidazolecarboxamide formyltransferase activity"/>
    <property type="evidence" value="ECO:0007669"/>
    <property type="project" value="UniProtKB-UniRule"/>
</dbReference>
<evidence type="ECO:0000256" key="4">
    <source>
        <dbReference type="ARBA" id="ARBA00022679"/>
    </source>
</evidence>
<dbReference type="Pfam" id="PF01808">
    <property type="entry name" value="AICARFT_IMPCHas"/>
    <property type="match status" value="1"/>
</dbReference>
<keyword evidence="7 10" id="KW-0511">Multifunctional enzyme</keyword>
<dbReference type="FunFam" id="3.40.50.1380:FF:000001">
    <property type="entry name" value="Bifunctional purine biosynthesis protein PurH"/>
    <property type="match status" value="1"/>
</dbReference>
<keyword evidence="4 10" id="KW-0808">Transferase</keyword>
<comment type="similarity">
    <text evidence="3 10">Belongs to the PurH family.</text>
</comment>
<dbReference type="NCBIfam" id="TIGR00355">
    <property type="entry name" value="purH"/>
    <property type="match status" value="1"/>
</dbReference>
<dbReference type="InterPro" id="IPR002695">
    <property type="entry name" value="PurH-like"/>
</dbReference>
<feature type="domain" description="MGS-like" evidence="11">
    <location>
        <begin position="1"/>
        <end position="148"/>
    </location>
</feature>
<dbReference type="PIRSF" id="PIRSF000414">
    <property type="entry name" value="AICARFT_IMPCHas"/>
    <property type="match status" value="1"/>
</dbReference>
<comment type="domain">
    <text evidence="10">The IMP cyclohydrolase activity resides in the N-terminal region.</text>
</comment>
<comment type="pathway">
    <text evidence="1 10">Purine metabolism; IMP biosynthesis via de novo pathway; IMP from 5-formamido-1-(5-phospho-D-ribosyl)imidazole-4-carboxamide: step 1/1.</text>
</comment>
<dbReference type="FunFam" id="3.40.140.20:FF:000002">
    <property type="entry name" value="Bifunctional purine biosynthesis protein PurH"/>
    <property type="match status" value="1"/>
</dbReference>
<keyword evidence="6 10" id="KW-0378">Hydrolase</keyword>
<dbReference type="SMART" id="SM00851">
    <property type="entry name" value="MGS"/>
    <property type="match status" value="1"/>
</dbReference>